<dbReference type="SMART" id="SM00382">
    <property type="entry name" value="AAA"/>
    <property type="match status" value="1"/>
</dbReference>
<dbReference type="Pfam" id="PF00005">
    <property type="entry name" value="ABC_tran"/>
    <property type="match status" value="1"/>
</dbReference>
<dbReference type="PROSITE" id="PS50893">
    <property type="entry name" value="ABC_TRANSPORTER_2"/>
    <property type="match status" value="1"/>
</dbReference>
<dbReference type="PROSITE" id="PS50929">
    <property type="entry name" value="ABC_TM1F"/>
    <property type="match status" value="1"/>
</dbReference>
<dbReference type="Pfam" id="PF06472">
    <property type="entry name" value="ABC_membrane_2"/>
    <property type="match status" value="1"/>
</dbReference>
<feature type="region of interest" description="Disordered" evidence="8">
    <location>
        <begin position="565"/>
        <end position="585"/>
    </location>
</feature>
<feature type="domain" description="ABC transmembrane type-1" evidence="11">
    <location>
        <begin position="33"/>
        <end position="332"/>
    </location>
</feature>
<dbReference type="InterPro" id="IPR011527">
    <property type="entry name" value="ABC1_TM_dom"/>
</dbReference>
<evidence type="ECO:0000313" key="13">
    <source>
        <dbReference type="Proteomes" id="UP000325797"/>
    </source>
</evidence>
<dbReference type="InterPro" id="IPR003593">
    <property type="entry name" value="AAA+_ATPase"/>
</dbReference>
<dbReference type="SUPFAM" id="SSF52540">
    <property type="entry name" value="P-loop containing nucleoside triphosphate hydrolases"/>
    <property type="match status" value="1"/>
</dbReference>
<evidence type="ECO:0000256" key="1">
    <source>
        <dbReference type="ARBA" id="ARBA00004651"/>
    </source>
</evidence>
<dbReference type="InterPro" id="IPR050835">
    <property type="entry name" value="ABC_transporter_sub-D"/>
</dbReference>
<dbReference type="InterPro" id="IPR017871">
    <property type="entry name" value="ABC_transporter-like_CS"/>
</dbReference>
<feature type="transmembrane region" description="Helical" evidence="9">
    <location>
        <begin position="26"/>
        <end position="52"/>
    </location>
</feature>
<gene>
    <name evidence="12" type="ORF">FRZ61_41640</name>
</gene>
<comment type="subcellular location">
    <subcellularLocation>
        <location evidence="1">Cell membrane</location>
        <topology evidence="1">Multi-pass membrane protein</topology>
    </subcellularLocation>
</comment>
<evidence type="ECO:0000259" key="10">
    <source>
        <dbReference type="PROSITE" id="PS50893"/>
    </source>
</evidence>
<keyword evidence="4" id="KW-0547">Nucleotide-binding</keyword>
<dbReference type="InterPro" id="IPR003439">
    <property type="entry name" value="ABC_transporter-like_ATP-bd"/>
</dbReference>
<feature type="domain" description="ABC transporter" evidence="10">
    <location>
        <begin position="367"/>
        <end position="585"/>
    </location>
</feature>
<dbReference type="PANTHER" id="PTHR11384">
    <property type="entry name" value="ATP-BINDING CASSETTE, SUB-FAMILY D MEMBER"/>
    <property type="match status" value="1"/>
</dbReference>
<feature type="transmembrane region" description="Helical" evidence="9">
    <location>
        <begin position="188"/>
        <end position="208"/>
    </location>
</feature>
<evidence type="ECO:0000256" key="8">
    <source>
        <dbReference type="SAM" id="MobiDB-lite"/>
    </source>
</evidence>
<accession>A0A5J6N688</accession>
<evidence type="ECO:0000256" key="7">
    <source>
        <dbReference type="ARBA" id="ARBA00023136"/>
    </source>
</evidence>
<dbReference type="EMBL" id="CP042582">
    <property type="protein sequence ID" value="QEX24223.1"/>
    <property type="molecule type" value="Genomic_DNA"/>
</dbReference>
<evidence type="ECO:0000256" key="9">
    <source>
        <dbReference type="SAM" id="Phobius"/>
    </source>
</evidence>
<sequence length="585" mass="65201">MFGKWRGFARDLWALTRPYWFSEERWVARGLLAVIVALNLGLVYLLVILNQWNNLFYNALQEKNFDAFAHQLLRFAWIAAAYIAIAVYSLYLRQMLEIRWRRWLTEHFIGRWLASQTYYRLQLQGSTTDNPDQRIAQDISLFVQQTLAISLDLLSNTVTLFSFLTILWGLSGALTIPLGSHSLEIPGYMFWVALVYSAIGTWITHKVARPLVRINNQMQRFEADFRYALVRLRENAEGVALYGGEADEAKGLAGRFGAIIGNWREYMRFTKRYTWFSNGFGQVAEIFPILVAAPRFFAGAIQLGGLMQTASAFGRVQGAMSWFVNNYDTMASWKATVDRLTGFEASMARIAGEPGGIRRHPSPQPAITVDGVDVQLPDERPLIAAANLSIEPGQSVLITGPSGSGKSTLFRVLGGLWPFGRGAVAVPAGTRSLFLPQRPYLPLGRLRDTVTYPGLTVPASDDEIREVLGACQLGQLAGRLEESANWAQRLSPGEQQRLAIARALLQKPDWLFLDEAASALDETSETALYRLLKQRLPRTTIVSIAHRGSLAGFHDRRVEIRQSEDGIGHLAEAPAPASGPARITA</sequence>
<reference evidence="12 13" key="1">
    <citation type="submission" date="2019-08" db="EMBL/GenBank/DDBJ databases">
        <title>Hyperibacter terrae gen. nov., sp. nov. and Hyperibacter viscosus sp. nov., two new members in the family Rhodospirillaceae isolated from the rhizosphere of Hypericum perforatum.</title>
        <authorList>
            <person name="Noviana Z."/>
        </authorList>
    </citation>
    <scope>NUCLEOTIDE SEQUENCE [LARGE SCALE GENOMIC DNA]</scope>
    <source>
        <strain evidence="12 13">R5959</strain>
    </source>
</reference>
<dbReference type="GO" id="GO:0005886">
    <property type="term" value="C:plasma membrane"/>
    <property type="evidence" value="ECO:0007669"/>
    <property type="project" value="UniProtKB-SubCell"/>
</dbReference>
<dbReference type="OrthoDB" id="9810134at2"/>
<proteinExistence type="predicted"/>
<name>A0A5J6N688_9PROT</name>
<keyword evidence="7 9" id="KW-0472">Membrane</keyword>
<protein>
    <submittedName>
        <fullName evidence="12">ATP-binding protein</fullName>
    </submittedName>
</protein>
<keyword evidence="3 9" id="KW-0812">Transmembrane</keyword>
<keyword evidence="6 9" id="KW-1133">Transmembrane helix</keyword>
<evidence type="ECO:0000256" key="6">
    <source>
        <dbReference type="ARBA" id="ARBA00022989"/>
    </source>
</evidence>
<organism evidence="12 13">
    <name type="scientific">Hypericibacter adhaerens</name>
    <dbReference type="NCBI Taxonomy" id="2602016"/>
    <lineage>
        <taxon>Bacteria</taxon>
        <taxon>Pseudomonadati</taxon>
        <taxon>Pseudomonadota</taxon>
        <taxon>Alphaproteobacteria</taxon>
        <taxon>Rhodospirillales</taxon>
        <taxon>Dongiaceae</taxon>
        <taxon>Hypericibacter</taxon>
    </lineage>
</organism>
<dbReference type="AlphaFoldDB" id="A0A5J6N688"/>
<dbReference type="PROSITE" id="PS00211">
    <property type="entry name" value="ABC_TRANSPORTER_1"/>
    <property type="match status" value="1"/>
</dbReference>
<keyword evidence="13" id="KW-1185">Reference proteome</keyword>
<keyword evidence="5 12" id="KW-0067">ATP-binding</keyword>
<dbReference type="Proteomes" id="UP000325797">
    <property type="component" value="Chromosome"/>
</dbReference>
<dbReference type="KEGG" id="hadh:FRZ61_41640"/>
<dbReference type="InterPro" id="IPR027417">
    <property type="entry name" value="P-loop_NTPase"/>
</dbReference>
<dbReference type="GO" id="GO:0016887">
    <property type="term" value="F:ATP hydrolysis activity"/>
    <property type="evidence" value="ECO:0007669"/>
    <property type="project" value="InterPro"/>
</dbReference>
<evidence type="ECO:0000259" key="11">
    <source>
        <dbReference type="PROSITE" id="PS50929"/>
    </source>
</evidence>
<dbReference type="SUPFAM" id="SSF90123">
    <property type="entry name" value="ABC transporter transmembrane region"/>
    <property type="match status" value="1"/>
</dbReference>
<dbReference type="GO" id="GO:0005524">
    <property type="term" value="F:ATP binding"/>
    <property type="evidence" value="ECO:0007669"/>
    <property type="project" value="UniProtKB-KW"/>
</dbReference>
<keyword evidence="2" id="KW-0813">Transport</keyword>
<dbReference type="InterPro" id="IPR036640">
    <property type="entry name" value="ABC1_TM_sf"/>
</dbReference>
<dbReference type="CDD" id="cd03223">
    <property type="entry name" value="ABCD_peroxisomal_ALDP"/>
    <property type="match status" value="1"/>
</dbReference>
<dbReference type="Gene3D" id="1.20.1560.10">
    <property type="entry name" value="ABC transporter type 1, transmembrane domain"/>
    <property type="match status" value="1"/>
</dbReference>
<evidence type="ECO:0000256" key="5">
    <source>
        <dbReference type="ARBA" id="ARBA00022840"/>
    </source>
</evidence>
<evidence type="ECO:0000256" key="2">
    <source>
        <dbReference type="ARBA" id="ARBA00022448"/>
    </source>
</evidence>
<evidence type="ECO:0000313" key="12">
    <source>
        <dbReference type="EMBL" id="QEX24223.1"/>
    </source>
</evidence>
<dbReference type="RefSeq" id="WP_151119522.1">
    <property type="nucleotide sequence ID" value="NZ_DASZSC010000064.1"/>
</dbReference>
<feature type="transmembrane region" description="Helical" evidence="9">
    <location>
        <begin position="72"/>
        <end position="92"/>
    </location>
</feature>
<evidence type="ECO:0000256" key="3">
    <source>
        <dbReference type="ARBA" id="ARBA00022692"/>
    </source>
</evidence>
<evidence type="ECO:0000256" key="4">
    <source>
        <dbReference type="ARBA" id="ARBA00022741"/>
    </source>
</evidence>
<dbReference type="GO" id="GO:0140359">
    <property type="term" value="F:ABC-type transporter activity"/>
    <property type="evidence" value="ECO:0007669"/>
    <property type="project" value="InterPro"/>
</dbReference>
<dbReference type="PANTHER" id="PTHR11384:SF59">
    <property type="entry name" value="LYSOSOMAL COBALAMIN TRANSPORTER ABCD4"/>
    <property type="match status" value="1"/>
</dbReference>
<feature type="transmembrane region" description="Helical" evidence="9">
    <location>
        <begin position="153"/>
        <end position="176"/>
    </location>
</feature>
<dbReference type="Gene3D" id="3.40.50.300">
    <property type="entry name" value="P-loop containing nucleotide triphosphate hydrolases"/>
    <property type="match status" value="1"/>
</dbReference>